<dbReference type="Proteomes" id="UP000822688">
    <property type="component" value="Chromosome 3"/>
</dbReference>
<dbReference type="EMBL" id="CM026423">
    <property type="protein sequence ID" value="KAG0584984.1"/>
    <property type="molecule type" value="Genomic_DNA"/>
</dbReference>
<gene>
    <name evidence="2" type="ORF">KC19_3G248400</name>
</gene>
<accession>A0A8T0IMJ8</accession>
<protein>
    <submittedName>
        <fullName evidence="2">Uncharacterized protein</fullName>
    </submittedName>
</protein>
<feature type="transmembrane region" description="Helical" evidence="1">
    <location>
        <begin position="195"/>
        <end position="217"/>
    </location>
</feature>
<feature type="transmembrane region" description="Helical" evidence="1">
    <location>
        <begin position="279"/>
        <end position="297"/>
    </location>
</feature>
<comment type="caution">
    <text evidence="2">The sequence shown here is derived from an EMBL/GenBank/DDBJ whole genome shotgun (WGS) entry which is preliminary data.</text>
</comment>
<evidence type="ECO:0000313" key="2">
    <source>
        <dbReference type="EMBL" id="KAG0584984.1"/>
    </source>
</evidence>
<evidence type="ECO:0000313" key="3">
    <source>
        <dbReference type="Proteomes" id="UP000822688"/>
    </source>
</evidence>
<keyword evidence="1" id="KW-1133">Transmembrane helix</keyword>
<proteinExistence type="predicted"/>
<organism evidence="2 3">
    <name type="scientific">Ceratodon purpureus</name>
    <name type="common">Fire moss</name>
    <name type="synonym">Dicranum purpureum</name>
    <dbReference type="NCBI Taxonomy" id="3225"/>
    <lineage>
        <taxon>Eukaryota</taxon>
        <taxon>Viridiplantae</taxon>
        <taxon>Streptophyta</taxon>
        <taxon>Embryophyta</taxon>
        <taxon>Bryophyta</taxon>
        <taxon>Bryophytina</taxon>
        <taxon>Bryopsida</taxon>
        <taxon>Dicranidae</taxon>
        <taxon>Pseudoditrichales</taxon>
        <taxon>Ditrichaceae</taxon>
        <taxon>Ceratodon</taxon>
    </lineage>
</organism>
<evidence type="ECO:0000256" key="1">
    <source>
        <dbReference type="SAM" id="Phobius"/>
    </source>
</evidence>
<sequence length="437" mass="47106">MRMLKEAYNNGFTACRVGSNLPSLDFAGLSALVGANATKAGIPYTCLVRSRMPYVNAYVPIGTLGLAQAVLACIDWRPARILVGAGEAGSMLELCRVKASGNATYVGLKSATALPVRGIVGEAVVLELVRRGKMQVGSSLIGRDSGRPTTVVWANIHESDNIDGEVHVDGDEGALMNYLATSVCVIALVLSTICHQWLCFALVATGMFLNASMAFLLRVQKFELPSVTPAKGVPPGDSVIVLKDDPNVFCVLRGTEKAIQKLLQKEVVLNAGWVEHLPLFLVSVAFMMYSAVVVLGVPNMNPSAQLMFLIVVCVGSMTDLVKGSWNGKRGIAKEAIMKYGIKIVDVKKFGNRTASVACVAAGSTKLETLKAAGLCPITSIVWENWWNALRVLDDESIDKSDVQKKLLENLCAPVLEEDRELWNILQEDMLEGLRHAT</sequence>
<keyword evidence="3" id="KW-1185">Reference proteome</keyword>
<name>A0A8T0IMJ8_CERPU</name>
<keyword evidence="1" id="KW-0472">Membrane</keyword>
<keyword evidence="1" id="KW-0812">Transmembrane</keyword>
<dbReference type="AlphaFoldDB" id="A0A8T0IMJ8"/>
<reference evidence="2" key="1">
    <citation type="submission" date="2020-06" db="EMBL/GenBank/DDBJ databases">
        <title>WGS assembly of Ceratodon purpureus strain R40.</title>
        <authorList>
            <person name="Carey S.B."/>
            <person name="Jenkins J."/>
            <person name="Shu S."/>
            <person name="Lovell J.T."/>
            <person name="Sreedasyam A."/>
            <person name="Maumus F."/>
            <person name="Tiley G.P."/>
            <person name="Fernandez-Pozo N."/>
            <person name="Barry K."/>
            <person name="Chen C."/>
            <person name="Wang M."/>
            <person name="Lipzen A."/>
            <person name="Daum C."/>
            <person name="Saski C.A."/>
            <person name="Payton A.C."/>
            <person name="Mcbreen J.C."/>
            <person name="Conrad R.E."/>
            <person name="Kollar L.M."/>
            <person name="Olsson S."/>
            <person name="Huttunen S."/>
            <person name="Landis J.B."/>
            <person name="Wickett N.J."/>
            <person name="Johnson M.G."/>
            <person name="Rensing S.A."/>
            <person name="Grimwood J."/>
            <person name="Schmutz J."/>
            <person name="Mcdaniel S.F."/>
        </authorList>
    </citation>
    <scope>NUCLEOTIDE SEQUENCE</scope>
    <source>
        <strain evidence="2">R40</strain>
    </source>
</reference>